<accession>A0A7C4LJS8</accession>
<feature type="compositionally biased region" description="Low complexity" evidence="1">
    <location>
        <begin position="136"/>
        <end position="151"/>
    </location>
</feature>
<dbReference type="InterPro" id="IPR022655">
    <property type="entry name" value="DUF1553"/>
</dbReference>
<feature type="domain" description="DUF1553" evidence="2">
    <location>
        <begin position="162"/>
        <end position="415"/>
    </location>
</feature>
<name>A0A7C4LJS8_9PLAN</name>
<dbReference type="PANTHER" id="PTHR35889">
    <property type="entry name" value="CYCLOINULO-OLIGOSACCHARIDE FRUCTANOTRANSFERASE-RELATED"/>
    <property type="match status" value="1"/>
</dbReference>
<dbReference type="Pfam" id="PF07587">
    <property type="entry name" value="PSD1"/>
    <property type="match status" value="1"/>
</dbReference>
<dbReference type="PANTHER" id="PTHR35889:SF3">
    <property type="entry name" value="F-BOX DOMAIN-CONTAINING PROTEIN"/>
    <property type="match status" value="1"/>
</dbReference>
<feature type="region of interest" description="Disordered" evidence="1">
    <location>
        <begin position="134"/>
        <end position="164"/>
    </location>
</feature>
<evidence type="ECO:0000259" key="2">
    <source>
        <dbReference type="Pfam" id="PF07587"/>
    </source>
</evidence>
<dbReference type="AlphaFoldDB" id="A0A7C4LJS8"/>
<sequence length="442" mass="49266">MARALESAAIHSLADVARVYQQVCADALEALRREQLYGVRPFKDEAAAGASLVQWLCRQPLWPDHPLSASPAASEFIRRRQELEHQLLPPQYTLAMTDGSPENDRLLIRGNPRKPAEEVERRFLEVARWWTPPSKPACAEESSPASQSAAEFAERAPPNGSGRLPLADAVVDPANPLTARVLVNRLWQHHLGRGLVPTPDDFGKMGQPPTHPELLDWLAAELWRSGGSLKHIHRLIVTSHTYRQSSRAADPRAEEVDPENKLWHRANVQRLEAEAIRDALLALSGRLDDRMYGPGVLPHLTPFMEGRGRPGQSGPLDGAGRRSVYINVRRNFLTPMFLAFDFPTPFTTMGRRSVSNVPAQALALMNNPLVVEQAARWADQVLATTPEPAQRAERLYQMAYSRPPTAEELAAAVAFVENSSGPRAWHDLAHVLWNVKEFIFVE</sequence>
<dbReference type="EMBL" id="DSVQ01000010">
    <property type="protein sequence ID" value="HGT38553.1"/>
    <property type="molecule type" value="Genomic_DNA"/>
</dbReference>
<evidence type="ECO:0000313" key="3">
    <source>
        <dbReference type="EMBL" id="HGT38553.1"/>
    </source>
</evidence>
<gene>
    <name evidence="3" type="ORF">ENS64_04735</name>
</gene>
<proteinExistence type="predicted"/>
<organism evidence="3">
    <name type="scientific">Schlesneria paludicola</name>
    <dbReference type="NCBI Taxonomy" id="360056"/>
    <lineage>
        <taxon>Bacteria</taxon>
        <taxon>Pseudomonadati</taxon>
        <taxon>Planctomycetota</taxon>
        <taxon>Planctomycetia</taxon>
        <taxon>Planctomycetales</taxon>
        <taxon>Planctomycetaceae</taxon>
        <taxon>Schlesneria</taxon>
    </lineage>
</organism>
<comment type="caution">
    <text evidence="3">The sequence shown here is derived from an EMBL/GenBank/DDBJ whole genome shotgun (WGS) entry which is preliminary data.</text>
</comment>
<reference evidence="3" key="1">
    <citation type="journal article" date="2020" name="mSystems">
        <title>Genome- and Community-Level Interaction Insights into Carbon Utilization and Element Cycling Functions of Hydrothermarchaeota in Hydrothermal Sediment.</title>
        <authorList>
            <person name="Zhou Z."/>
            <person name="Liu Y."/>
            <person name="Xu W."/>
            <person name="Pan J."/>
            <person name="Luo Z.H."/>
            <person name="Li M."/>
        </authorList>
    </citation>
    <scope>NUCLEOTIDE SEQUENCE [LARGE SCALE GENOMIC DNA]</scope>
    <source>
        <strain evidence="3">SpSt-508</strain>
    </source>
</reference>
<protein>
    <submittedName>
        <fullName evidence="3">DUF1553 domain-containing protein</fullName>
    </submittedName>
</protein>
<evidence type="ECO:0000256" key="1">
    <source>
        <dbReference type="SAM" id="MobiDB-lite"/>
    </source>
</evidence>